<dbReference type="STRING" id="1841610.A6X21_05920"/>
<dbReference type="SUPFAM" id="SSF46689">
    <property type="entry name" value="Homeodomain-like"/>
    <property type="match status" value="2"/>
</dbReference>
<organism evidence="5 6">
    <name type="scientific">Planctopirus hydrillae</name>
    <dbReference type="NCBI Taxonomy" id="1841610"/>
    <lineage>
        <taxon>Bacteria</taxon>
        <taxon>Pseudomonadati</taxon>
        <taxon>Planctomycetota</taxon>
        <taxon>Planctomycetia</taxon>
        <taxon>Planctomycetales</taxon>
        <taxon>Planctomycetaceae</taxon>
        <taxon>Planctopirus</taxon>
    </lineage>
</organism>
<dbReference type="RefSeq" id="WP_068848395.1">
    <property type="nucleotide sequence ID" value="NZ_LYDR01000108.1"/>
</dbReference>
<dbReference type="InterPro" id="IPR018060">
    <property type="entry name" value="HTH_AraC"/>
</dbReference>
<dbReference type="InterPro" id="IPR020449">
    <property type="entry name" value="Tscrpt_reg_AraC-type_HTH"/>
</dbReference>
<sequence length="262" mass="29989">MRDWDLERGEFLSQIDVASHFLQLFDGFPDVYVFVKNRAGETLFCSSQLPRNHGFQTLDEMLGKTDQELTPGPLAEKYLADDAEIYRTGKPLPPQLEICIDPIGLPDWYRTCKYPVKNRLGEVIGIMGTFQLASSDIGSDFSLGGLEPARQLLRQDLLRFPEIEQLARSCHCSARHFQRQFLATFGTSPRTYWMKLRIREACQRLTSSSSSIAHISEELGFFDQSSFTKHFRKHTGQTPADYRKHRRIAMRRSSSSGSNIDE</sequence>
<feature type="domain" description="HTH araC/xylS-type" evidence="4">
    <location>
        <begin position="147"/>
        <end position="245"/>
    </location>
</feature>
<name>A0A1C3EBJ9_9PLAN</name>
<dbReference type="InterPro" id="IPR013656">
    <property type="entry name" value="PAS_4"/>
</dbReference>
<keyword evidence="2" id="KW-0238">DNA-binding</keyword>
<evidence type="ECO:0000313" key="5">
    <source>
        <dbReference type="EMBL" id="ODA30564.1"/>
    </source>
</evidence>
<keyword evidence="6" id="KW-1185">Reference proteome</keyword>
<dbReference type="Pfam" id="PF12833">
    <property type="entry name" value="HTH_18"/>
    <property type="match status" value="1"/>
</dbReference>
<reference evidence="5 6" key="1">
    <citation type="submission" date="2016-05" db="EMBL/GenBank/DDBJ databases">
        <title>Genomic and physiological characterization of Planctopirus sp. isolated from fresh water lake.</title>
        <authorList>
            <person name="Subhash Y."/>
            <person name="Ramana C."/>
        </authorList>
    </citation>
    <scope>NUCLEOTIDE SEQUENCE [LARGE SCALE GENOMIC DNA]</scope>
    <source>
        <strain evidence="5 6">JC280</strain>
    </source>
</reference>
<dbReference type="PANTHER" id="PTHR43280">
    <property type="entry name" value="ARAC-FAMILY TRANSCRIPTIONAL REGULATOR"/>
    <property type="match status" value="1"/>
</dbReference>
<gene>
    <name evidence="5" type="ORF">A6X21_05920</name>
</gene>
<dbReference type="PRINTS" id="PR00032">
    <property type="entry name" value="HTHARAC"/>
</dbReference>
<dbReference type="Proteomes" id="UP000094828">
    <property type="component" value="Unassembled WGS sequence"/>
</dbReference>
<evidence type="ECO:0000256" key="1">
    <source>
        <dbReference type="ARBA" id="ARBA00023015"/>
    </source>
</evidence>
<dbReference type="SMART" id="SM00342">
    <property type="entry name" value="HTH_ARAC"/>
    <property type="match status" value="1"/>
</dbReference>
<evidence type="ECO:0000313" key="6">
    <source>
        <dbReference type="Proteomes" id="UP000094828"/>
    </source>
</evidence>
<dbReference type="SUPFAM" id="SSF55785">
    <property type="entry name" value="PYP-like sensor domain (PAS domain)"/>
    <property type="match status" value="1"/>
</dbReference>
<evidence type="ECO:0000256" key="2">
    <source>
        <dbReference type="ARBA" id="ARBA00023125"/>
    </source>
</evidence>
<dbReference type="Pfam" id="PF08448">
    <property type="entry name" value="PAS_4"/>
    <property type="match status" value="1"/>
</dbReference>
<accession>A0A1C3EBJ9</accession>
<dbReference type="PROSITE" id="PS01124">
    <property type="entry name" value="HTH_ARAC_FAMILY_2"/>
    <property type="match status" value="1"/>
</dbReference>
<dbReference type="InterPro" id="IPR009057">
    <property type="entry name" value="Homeodomain-like_sf"/>
</dbReference>
<dbReference type="GO" id="GO:0043565">
    <property type="term" value="F:sequence-specific DNA binding"/>
    <property type="evidence" value="ECO:0007669"/>
    <property type="project" value="InterPro"/>
</dbReference>
<keyword evidence="3" id="KW-0804">Transcription</keyword>
<dbReference type="InterPro" id="IPR035965">
    <property type="entry name" value="PAS-like_dom_sf"/>
</dbReference>
<dbReference type="EMBL" id="LYDR01000108">
    <property type="protein sequence ID" value="ODA30564.1"/>
    <property type="molecule type" value="Genomic_DNA"/>
</dbReference>
<dbReference type="GO" id="GO:0003700">
    <property type="term" value="F:DNA-binding transcription factor activity"/>
    <property type="evidence" value="ECO:0007669"/>
    <property type="project" value="InterPro"/>
</dbReference>
<proteinExistence type="predicted"/>
<protein>
    <recommendedName>
        <fullName evidence="4">HTH araC/xylS-type domain-containing protein</fullName>
    </recommendedName>
</protein>
<keyword evidence="1" id="KW-0805">Transcription regulation</keyword>
<dbReference type="AlphaFoldDB" id="A0A1C3EBJ9"/>
<dbReference type="Gene3D" id="1.10.10.60">
    <property type="entry name" value="Homeodomain-like"/>
    <property type="match status" value="2"/>
</dbReference>
<dbReference type="PANTHER" id="PTHR43280:SF2">
    <property type="entry name" value="HTH-TYPE TRANSCRIPTIONAL REGULATOR EXSA"/>
    <property type="match status" value="1"/>
</dbReference>
<evidence type="ECO:0000259" key="4">
    <source>
        <dbReference type="PROSITE" id="PS01124"/>
    </source>
</evidence>
<evidence type="ECO:0000256" key="3">
    <source>
        <dbReference type="ARBA" id="ARBA00023163"/>
    </source>
</evidence>
<comment type="caution">
    <text evidence="5">The sequence shown here is derived from an EMBL/GenBank/DDBJ whole genome shotgun (WGS) entry which is preliminary data.</text>
</comment>
<dbReference type="Gene3D" id="3.30.450.20">
    <property type="entry name" value="PAS domain"/>
    <property type="match status" value="1"/>
</dbReference>